<dbReference type="PANTHER" id="PTHR42852">
    <property type="entry name" value="THIOL:DISULFIDE INTERCHANGE PROTEIN DSBE"/>
    <property type="match status" value="1"/>
</dbReference>
<dbReference type="InterPro" id="IPR013766">
    <property type="entry name" value="Thioredoxin_domain"/>
</dbReference>
<accession>A0ABP9FJ35</accession>
<dbReference type="InterPro" id="IPR050553">
    <property type="entry name" value="Thioredoxin_ResA/DsbE_sf"/>
</dbReference>
<dbReference type="InterPro" id="IPR046230">
    <property type="entry name" value="DUF6263"/>
</dbReference>
<dbReference type="PANTHER" id="PTHR42852:SF13">
    <property type="entry name" value="PROTEIN DIPZ"/>
    <property type="match status" value="1"/>
</dbReference>
<organism evidence="4 5">
    <name type="scientific">Mucilaginibacter defluvii</name>
    <dbReference type="NCBI Taxonomy" id="1196019"/>
    <lineage>
        <taxon>Bacteria</taxon>
        <taxon>Pseudomonadati</taxon>
        <taxon>Bacteroidota</taxon>
        <taxon>Sphingobacteriia</taxon>
        <taxon>Sphingobacteriales</taxon>
        <taxon>Sphingobacteriaceae</taxon>
        <taxon>Mucilaginibacter</taxon>
    </lineage>
</organism>
<proteinExistence type="predicted"/>
<dbReference type="SUPFAM" id="SSF52833">
    <property type="entry name" value="Thioredoxin-like"/>
    <property type="match status" value="1"/>
</dbReference>
<feature type="chain" id="PRO_5046179137" description="Thioredoxin domain-containing protein" evidence="2">
    <location>
        <begin position="25"/>
        <end position="779"/>
    </location>
</feature>
<dbReference type="InterPro" id="IPR036249">
    <property type="entry name" value="Thioredoxin-like_sf"/>
</dbReference>
<dbReference type="Gene3D" id="3.40.30.10">
    <property type="entry name" value="Glutaredoxin"/>
    <property type="match status" value="1"/>
</dbReference>
<reference evidence="5" key="1">
    <citation type="journal article" date="2019" name="Int. J. Syst. Evol. Microbiol.">
        <title>The Global Catalogue of Microorganisms (GCM) 10K type strain sequencing project: providing services to taxonomists for standard genome sequencing and annotation.</title>
        <authorList>
            <consortium name="The Broad Institute Genomics Platform"/>
            <consortium name="The Broad Institute Genome Sequencing Center for Infectious Disease"/>
            <person name="Wu L."/>
            <person name="Ma J."/>
        </authorList>
    </citation>
    <scope>NUCLEOTIDE SEQUENCE [LARGE SCALE GENOMIC DNA]</scope>
    <source>
        <strain evidence="5">JCM 18283</strain>
    </source>
</reference>
<keyword evidence="5" id="KW-1185">Reference proteome</keyword>
<dbReference type="InterPro" id="IPR017937">
    <property type="entry name" value="Thioredoxin_CS"/>
</dbReference>
<keyword evidence="1" id="KW-0676">Redox-active center</keyword>
<evidence type="ECO:0000313" key="5">
    <source>
        <dbReference type="Proteomes" id="UP001501436"/>
    </source>
</evidence>
<keyword evidence="2" id="KW-0732">Signal</keyword>
<dbReference type="PROSITE" id="PS00194">
    <property type="entry name" value="THIOREDOXIN_1"/>
    <property type="match status" value="1"/>
</dbReference>
<comment type="caution">
    <text evidence="4">The sequence shown here is derived from an EMBL/GenBank/DDBJ whole genome shotgun (WGS) entry which is preliminary data.</text>
</comment>
<protein>
    <recommendedName>
        <fullName evidence="3">Thioredoxin domain-containing protein</fullName>
    </recommendedName>
</protein>
<dbReference type="RefSeq" id="WP_345328775.1">
    <property type="nucleotide sequence ID" value="NZ_BAABJI010000001.1"/>
</dbReference>
<feature type="domain" description="Thioredoxin" evidence="3">
    <location>
        <begin position="638"/>
        <end position="777"/>
    </location>
</feature>
<dbReference type="EMBL" id="BAABJI010000001">
    <property type="protein sequence ID" value="GAA4902026.1"/>
    <property type="molecule type" value="Genomic_DNA"/>
</dbReference>
<dbReference type="PROSITE" id="PS51352">
    <property type="entry name" value="THIOREDOXIN_2"/>
    <property type="match status" value="1"/>
</dbReference>
<dbReference type="InterPro" id="IPR000866">
    <property type="entry name" value="AhpC/TSA"/>
</dbReference>
<evidence type="ECO:0000256" key="2">
    <source>
        <dbReference type="SAM" id="SignalP"/>
    </source>
</evidence>
<evidence type="ECO:0000313" key="4">
    <source>
        <dbReference type="EMBL" id="GAA4902026.1"/>
    </source>
</evidence>
<dbReference type="CDD" id="cd02966">
    <property type="entry name" value="TlpA_like_family"/>
    <property type="match status" value="1"/>
</dbReference>
<gene>
    <name evidence="4" type="ORF">GCM10023313_00590</name>
</gene>
<sequence>MSIKPIKACLVAISLFLFSIPVKAQVAKPFTYSYTNNFSGTFNGSETLVYHFTPLSKNADGSTVYDCRLVGVKKRDEGNRFNLNTDKIRETDFSNSGVVEKLALLNTPFKVTVDKKGIIGDINGLDEIATAAKNKWVLKEGIYNQFVDNYKALKNDIQMLFLKLPDKKITYGSEWIVGDNRYKVVAIKGALLDIVVSPVNTQQHKRYSHQLVYNDVTGLIQKSTESYLYIDSNARPIYKNDGDRTCQITYNTQIPALDTAWINMAVRMSYWSEALKKGTRNDSAKTFALFKIYDPLFKNDAYYCNAKLSAIQKLDLEESYELYESVLMRSPNHLIDPMGVHFYNKLGNSLKQSPDSTYDIIKYFHVNPSFSSWIQQSLAQSYLDDFSEEDFRKVMRERKVSDAETAEAISDHKKKVINALQLIEMMNASKLAGVSQKSKGLYIWVKAKAQPNNKKQLLDATRALENMDDATSKATNSGRYAMLVYNMLYAGGEKGAANNLLNKTITKLEKYTADTLNSDRYAHQNLLAHAYYLKYTAAKPADSVKALQYLAKAAQYSPKSNKEKAYTSFYDRVFLKSQESYREEFIDRLFKTGDEQQALAIFAEHVNVNPERLDEMEKIYTAKFPDKAFKTFFVSNVVSSWQQAPDFVLKDIEGKEHKLNTYRDKWLVLDFWGTWCGPCREEMPRVNKFNEDITKGEYAGVNFLSIACNDTQDKVKAYLAENKFTIPVLMSDREVEKTYKIRGYPSKILISPDGKMININFGADWLAILKKFNQLYASN</sequence>
<dbReference type="Proteomes" id="UP001501436">
    <property type="component" value="Unassembled WGS sequence"/>
</dbReference>
<evidence type="ECO:0000256" key="1">
    <source>
        <dbReference type="ARBA" id="ARBA00023284"/>
    </source>
</evidence>
<dbReference type="Pfam" id="PF19777">
    <property type="entry name" value="DUF6263"/>
    <property type="match status" value="1"/>
</dbReference>
<name>A0ABP9FJ35_9SPHI</name>
<feature type="signal peptide" evidence="2">
    <location>
        <begin position="1"/>
        <end position="24"/>
    </location>
</feature>
<dbReference type="Pfam" id="PF00578">
    <property type="entry name" value="AhpC-TSA"/>
    <property type="match status" value="1"/>
</dbReference>
<evidence type="ECO:0000259" key="3">
    <source>
        <dbReference type="PROSITE" id="PS51352"/>
    </source>
</evidence>